<comment type="caution">
    <text evidence="4">The sequence shown here is derived from an EMBL/GenBank/DDBJ whole genome shotgun (WGS) entry which is preliminary data.</text>
</comment>
<dbReference type="InterPro" id="IPR029050">
    <property type="entry name" value="Immunoprotect_excell_Ig-like"/>
</dbReference>
<feature type="compositionally biased region" description="Low complexity" evidence="2">
    <location>
        <begin position="57"/>
        <end position="66"/>
    </location>
</feature>
<gene>
    <name evidence="4" type="ORF">FVP60_06470</name>
</gene>
<accession>A0A5C8HU13</accession>
<feature type="domain" description="DUF4352" evidence="3">
    <location>
        <begin position="78"/>
        <end position="198"/>
    </location>
</feature>
<evidence type="ECO:0000313" key="4">
    <source>
        <dbReference type="EMBL" id="TXK06583.1"/>
    </source>
</evidence>
<dbReference type="EMBL" id="VRSW01000001">
    <property type="protein sequence ID" value="TXK06583.1"/>
    <property type="molecule type" value="Genomic_DNA"/>
</dbReference>
<keyword evidence="5" id="KW-1185">Reference proteome</keyword>
<feature type="compositionally biased region" description="Polar residues" evidence="2">
    <location>
        <begin position="36"/>
        <end position="54"/>
    </location>
</feature>
<protein>
    <submittedName>
        <fullName evidence="4">DUF4352 domain-containing protein</fullName>
    </submittedName>
</protein>
<dbReference type="InterPro" id="IPR029051">
    <property type="entry name" value="DUF4352"/>
</dbReference>
<evidence type="ECO:0000256" key="2">
    <source>
        <dbReference type="SAM" id="MobiDB-lite"/>
    </source>
</evidence>
<proteinExistence type="predicted"/>
<dbReference type="PROSITE" id="PS51257">
    <property type="entry name" value="PROKAR_LIPOPROTEIN"/>
    <property type="match status" value="1"/>
</dbReference>
<dbReference type="Gene3D" id="2.60.40.1240">
    <property type="match status" value="1"/>
</dbReference>
<evidence type="ECO:0000259" key="3">
    <source>
        <dbReference type="Pfam" id="PF11611"/>
    </source>
</evidence>
<dbReference type="Proteomes" id="UP000321196">
    <property type="component" value="Unassembled WGS sequence"/>
</dbReference>
<keyword evidence="1" id="KW-0732">Signal</keyword>
<name>A0A5C8HU13_9MICO</name>
<sequence length="206" mass="21306">MDTSHPRPKESHMNRSALTAAVAAVALTITLAGCSAPTTSEADSDPITATQPAEASTAPDDATSAEPAPPAEPEVPGLNTPLTVGEFEFTVTGSAELGATIGEEPLSHTAQGVFLQVDLSVKNIGNKSETFFDSYVTLVDVEGKQYDADSMASIYLDSAATWALGINPGNTMAGPVVFDVPAGTVAEFLMVKDNMFADDGELIALK</sequence>
<feature type="region of interest" description="Disordered" evidence="2">
    <location>
        <begin position="36"/>
        <end position="81"/>
    </location>
</feature>
<evidence type="ECO:0000313" key="5">
    <source>
        <dbReference type="Proteomes" id="UP000321196"/>
    </source>
</evidence>
<evidence type="ECO:0000256" key="1">
    <source>
        <dbReference type="ARBA" id="ARBA00022729"/>
    </source>
</evidence>
<dbReference type="OrthoDB" id="3430849at2"/>
<organism evidence="4 5">
    <name type="scientific">Microbacterium mitrae</name>
    <dbReference type="NCBI Taxonomy" id="664640"/>
    <lineage>
        <taxon>Bacteria</taxon>
        <taxon>Bacillati</taxon>
        <taxon>Actinomycetota</taxon>
        <taxon>Actinomycetes</taxon>
        <taxon>Micrococcales</taxon>
        <taxon>Microbacteriaceae</taxon>
        <taxon>Microbacterium</taxon>
    </lineage>
</organism>
<dbReference type="AlphaFoldDB" id="A0A5C8HU13"/>
<reference evidence="4 5" key="1">
    <citation type="submission" date="2019-08" db="EMBL/GenBank/DDBJ databases">
        <authorList>
            <person name="Dong K."/>
        </authorList>
    </citation>
    <scope>NUCLEOTIDE SEQUENCE [LARGE SCALE GENOMIC DNA]</scope>
    <source>
        <strain evidence="4 5">M4-8</strain>
    </source>
</reference>
<dbReference type="Pfam" id="PF11611">
    <property type="entry name" value="DUF4352"/>
    <property type="match status" value="1"/>
</dbReference>